<dbReference type="EMBL" id="CAJVQA010002527">
    <property type="protein sequence ID" value="CAG8550046.1"/>
    <property type="molecule type" value="Genomic_DNA"/>
</dbReference>
<name>A0A9N9B3R4_9GLOM</name>
<dbReference type="Proteomes" id="UP000789759">
    <property type="component" value="Unassembled WGS sequence"/>
</dbReference>
<evidence type="ECO:0000313" key="1">
    <source>
        <dbReference type="EMBL" id="CAG8550046.1"/>
    </source>
</evidence>
<reference evidence="1" key="1">
    <citation type="submission" date="2021-06" db="EMBL/GenBank/DDBJ databases">
        <authorList>
            <person name="Kallberg Y."/>
            <person name="Tangrot J."/>
            <person name="Rosling A."/>
        </authorList>
    </citation>
    <scope>NUCLEOTIDE SEQUENCE</scope>
    <source>
        <strain evidence="1">FL966</strain>
    </source>
</reference>
<accession>A0A9N9B3R4</accession>
<dbReference type="OrthoDB" id="2439252at2759"/>
<evidence type="ECO:0000313" key="2">
    <source>
        <dbReference type="Proteomes" id="UP000789759"/>
    </source>
</evidence>
<organism evidence="1 2">
    <name type="scientific">Cetraspora pellucida</name>
    <dbReference type="NCBI Taxonomy" id="1433469"/>
    <lineage>
        <taxon>Eukaryota</taxon>
        <taxon>Fungi</taxon>
        <taxon>Fungi incertae sedis</taxon>
        <taxon>Mucoromycota</taxon>
        <taxon>Glomeromycotina</taxon>
        <taxon>Glomeromycetes</taxon>
        <taxon>Diversisporales</taxon>
        <taxon>Gigasporaceae</taxon>
        <taxon>Cetraspora</taxon>
    </lineage>
</organism>
<sequence length="263" mass="30713">MNDSENEDLMNDFSGFRDNNETKRLFEKQQKEQCKRPHGRLTKALESTSILLTDRTENLLRYDPDINTIDQSAENDFLLENNEIEEIVAKLSDKSSYMPETAHTTITYLQLINEPAATEEILNDEKIISIIQADENEKLVEQEIDKDEVPDLPVIAAEVFNAMQIVIYYEEQENSESNLSLKELGFLRNLLKEYKCTNEISKNKKKLLVFLIFKVHIFMIHVLKIHTLKIYIFKICIPKIFKIHISKIHISKIYIPKTPIPKN</sequence>
<gene>
    <name evidence="1" type="ORF">CPELLU_LOCUS4706</name>
</gene>
<protein>
    <submittedName>
        <fullName evidence="1">25051_t:CDS:1</fullName>
    </submittedName>
</protein>
<keyword evidence="2" id="KW-1185">Reference proteome</keyword>
<proteinExistence type="predicted"/>
<comment type="caution">
    <text evidence="1">The sequence shown here is derived from an EMBL/GenBank/DDBJ whole genome shotgun (WGS) entry which is preliminary data.</text>
</comment>
<dbReference type="AlphaFoldDB" id="A0A9N9B3R4"/>